<feature type="domain" description="Transcription regulator PadR C-terminal" evidence="2">
    <location>
        <begin position="93"/>
        <end position="175"/>
    </location>
</feature>
<sequence>MSIQHALLTSLLEKPSTGYGLASRFDRSIGYFWQATHQQIYRELRRMAAAGWVVADEEGQDGGRKRKTYRVLPAGVDELRRWGAEPAQTLDGRRELLIKLRAEAVLGPLGARDELLRLMVCHEAQLETYRQIEKRDFPDGAMTVPQQLQHRVLAMGIQSEESWLSWARETLPVLEAALADASGDRRS</sequence>
<gene>
    <name evidence="3" type="ORF">SAMN04487960_102155</name>
</gene>
<dbReference type="AlphaFoldDB" id="A0A1H2SKC6"/>
<keyword evidence="3" id="KW-0238">DNA-binding</keyword>
<dbReference type="PANTHER" id="PTHR43252">
    <property type="entry name" value="TRANSCRIPTIONAL REGULATOR YQJI"/>
    <property type="match status" value="1"/>
</dbReference>
<evidence type="ECO:0000313" key="3">
    <source>
        <dbReference type="EMBL" id="SDW32096.1"/>
    </source>
</evidence>
<name>A0A1H2SKC6_9GAMM</name>
<dbReference type="Pfam" id="PF03551">
    <property type="entry name" value="PadR"/>
    <property type="match status" value="1"/>
</dbReference>
<dbReference type="GO" id="GO:0003677">
    <property type="term" value="F:DNA binding"/>
    <property type="evidence" value="ECO:0007669"/>
    <property type="project" value="UniProtKB-KW"/>
</dbReference>
<dbReference type="Proteomes" id="UP000199675">
    <property type="component" value="Unassembled WGS sequence"/>
</dbReference>
<dbReference type="InterPro" id="IPR005149">
    <property type="entry name" value="Tscrpt_reg_PadR_N"/>
</dbReference>
<dbReference type="InterPro" id="IPR036390">
    <property type="entry name" value="WH_DNA-bd_sf"/>
</dbReference>
<evidence type="ECO:0000259" key="2">
    <source>
        <dbReference type="Pfam" id="PF10400"/>
    </source>
</evidence>
<dbReference type="Gene3D" id="1.10.10.10">
    <property type="entry name" value="Winged helix-like DNA-binding domain superfamily/Winged helix DNA-binding domain"/>
    <property type="match status" value="1"/>
</dbReference>
<proteinExistence type="predicted"/>
<dbReference type="InterPro" id="IPR036388">
    <property type="entry name" value="WH-like_DNA-bd_sf"/>
</dbReference>
<dbReference type="Pfam" id="PF10400">
    <property type="entry name" value="Vir_act_alpha_C"/>
    <property type="match status" value="1"/>
</dbReference>
<protein>
    <submittedName>
        <fullName evidence="3">DNA-binding transcriptional regulator, PadR family</fullName>
    </submittedName>
</protein>
<reference evidence="3 4" key="1">
    <citation type="submission" date="2016-10" db="EMBL/GenBank/DDBJ databases">
        <authorList>
            <person name="de Groot N.N."/>
        </authorList>
    </citation>
    <scope>NUCLEOTIDE SEQUENCE [LARGE SCALE GENOMIC DNA]</scope>
    <source>
        <strain evidence="3 4">CGMCC 1.7059</strain>
    </source>
</reference>
<keyword evidence="4" id="KW-1185">Reference proteome</keyword>
<dbReference type="RefSeq" id="WP_091811519.1">
    <property type="nucleotide sequence ID" value="NZ_FNNE01000002.1"/>
</dbReference>
<dbReference type="STRING" id="488533.SAMN04487960_102155"/>
<accession>A0A1H2SKC6</accession>
<feature type="domain" description="Transcription regulator PadR N-terminal" evidence="1">
    <location>
        <begin position="7"/>
        <end position="80"/>
    </location>
</feature>
<dbReference type="OrthoDB" id="3186544at2"/>
<evidence type="ECO:0000313" key="4">
    <source>
        <dbReference type="Proteomes" id="UP000199675"/>
    </source>
</evidence>
<dbReference type="InterPro" id="IPR018309">
    <property type="entry name" value="Tscrpt_reg_PadR_C"/>
</dbReference>
<dbReference type="Gene3D" id="6.10.140.190">
    <property type="match status" value="1"/>
</dbReference>
<evidence type="ECO:0000259" key="1">
    <source>
        <dbReference type="Pfam" id="PF03551"/>
    </source>
</evidence>
<dbReference type="EMBL" id="FNNE01000002">
    <property type="protein sequence ID" value="SDW32096.1"/>
    <property type="molecule type" value="Genomic_DNA"/>
</dbReference>
<dbReference type="SUPFAM" id="SSF46785">
    <property type="entry name" value="Winged helix' DNA-binding domain"/>
    <property type="match status" value="1"/>
</dbReference>
<dbReference type="PANTHER" id="PTHR43252:SF4">
    <property type="entry name" value="TRANSCRIPTIONAL REGULATORY PROTEIN"/>
    <property type="match status" value="1"/>
</dbReference>
<organism evidence="3 4">
    <name type="scientific">Marinobacter mobilis</name>
    <dbReference type="NCBI Taxonomy" id="488533"/>
    <lineage>
        <taxon>Bacteria</taxon>
        <taxon>Pseudomonadati</taxon>
        <taxon>Pseudomonadota</taxon>
        <taxon>Gammaproteobacteria</taxon>
        <taxon>Pseudomonadales</taxon>
        <taxon>Marinobacteraceae</taxon>
        <taxon>Marinobacter</taxon>
    </lineage>
</organism>